<name>A0ABV3U737_9GAMM</name>
<dbReference type="Pfam" id="PF01645">
    <property type="entry name" value="Glu_synthase"/>
    <property type="match status" value="1"/>
</dbReference>
<evidence type="ECO:0000256" key="2">
    <source>
        <dbReference type="PIRNR" id="PIRNR006429"/>
    </source>
</evidence>
<dbReference type="InterPro" id="IPR024188">
    <property type="entry name" value="GltB"/>
</dbReference>
<evidence type="ECO:0000313" key="6">
    <source>
        <dbReference type="EMBL" id="MEX1669758.1"/>
    </source>
</evidence>
<accession>A0ABV3U737</accession>
<gene>
    <name evidence="6" type="ORF">AB4876_12630</name>
</gene>
<proteinExistence type="inferred from homology"/>
<comment type="similarity">
    <text evidence="1 2">Belongs to the glutamate synthase family.</text>
</comment>
<dbReference type="PANTHER" id="PTHR43819">
    <property type="entry name" value="ARCHAEAL-TYPE GLUTAMATE SYNTHASE [NADPH]"/>
    <property type="match status" value="1"/>
</dbReference>
<organism evidence="6 7">
    <name type="scientific">Zhongshania guokunii</name>
    <dbReference type="NCBI Taxonomy" id="641783"/>
    <lineage>
        <taxon>Bacteria</taxon>
        <taxon>Pseudomonadati</taxon>
        <taxon>Pseudomonadota</taxon>
        <taxon>Gammaproteobacteria</taxon>
        <taxon>Cellvibrionales</taxon>
        <taxon>Spongiibacteraceae</taxon>
        <taxon>Zhongshania</taxon>
    </lineage>
</organism>
<evidence type="ECO:0000313" key="7">
    <source>
        <dbReference type="Proteomes" id="UP001557485"/>
    </source>
</evidence>
<feature type="transmembrane region" description="Helical" evidence="4">
    <location>
        <begin position="20"/>
        <end position="41"/>
    </location>
</feature>
<evidence type="ECO:0000259" key="5">
    <source>
        <dbReference type="Pfam" id="PF01645"/>
    </source>
</evidence>
<keyword evidence="4" id="KW-1133">Transmembrane helix</keyword>
<dbReference type="PANTHER" id="PTHR43819:SF1">
    <property type="entry name" value="ARCHAEAL-TYPE GLUTAMATE SYNTHASE [NADPH]"/>
    <property type="match status" value="1"/>
</dbReference>
<reference evidence="6 7" key="1">
    <citation type="journal article" date="2011" name="Int. J. Syst. Evol. Microbiol.">
        <title>Zhongshania antarctica gen. nov., sp. nov. and Zhongshania guokunii sp. nov., gammaproteobacteria respectively isolated from coastal attached (fast) ice and surface seawater of the Antarctic.</title>
        <authorList>
            <person name="Li H.J."/>
            <person name="Zhang X.Y."/>
            <person name="Chen C.X."/>
            <person name="Zhang Y.J."/>
            <person name="Gao Z.M."/>
            <person name="Yu Y."/>
            <person name="Chen X.L."/>
            <person name="Chen B."/>
            <person name="Zhang Y.Z."/>
        </authorList>
    </citation>
    <scope>NUCLEOTIDE SEQUENCE [LARGE SCALE GENOMIC DNA]</scope>
    <source>
        <strain evidence="6 7">ZS6-22T</strain>
    </source>
</reference>
<protein>
    <submittedName>
        <fullName evidence="6">FMN-binding glutamate synthase family protein</fullName>
    </submittedName>
</protein>
<dbReference type="EMBL" id="JBFRYA010000010">
    <property type="protein sequence ID" value="MEX1669758.1"/>
    <property type="molecule type" value="Genomic_DNA"/>
</dbReference>
<dbReference type="Gene3D" id="3.20.20.70">
    <property type="entry name" value="Aldolase class I"/>
    <property type="match status" value="1"/>
</dbReference>
<dbReference type="CDD" id="cd02808">
    <property type="entry name" value="GltS_FMN"/>
    <property type="match status" value="1"/>
</dbReference>
<keyword evidence="4" id="KW-0812">Transmembrane</keyword>
<dbReference type="Proteomes" id="UP001557485">
    <property type="component" value="Unassembled WGS sequence"/>
</dbReference>
<dbReference type="RefSeq" id="WP_368382061.1">
    <property type="nucleotide sequence ID" value="NZ_JBFRYA010000010.1"/>
</dbReference>
<keyword evidence="4" id="KW-0472">Membrane</keyword>
<feature type="region of interest" description="Disordered" evidence="3">
    <location>
        <begin position="510"/>
        <end position="540"/>
    </location>
</feature>
<feature type="domain" description="Glutamate synthase" evidence="5">
    <location>
        <begin position="152"/>
        <end position="471"/>
    </location>
</feature>
<dbReference type="SUPFAM" id="SSF51395">
    <property type="entry name" value="FMN-linked oxidoreductases"/>
    <property type="match status" value="1"/>
</dbReference>
<sequence>MFANLFDTLNNLANTFIEYGALIFLLALAAGIVYLICLYISDITQTQHAIRRNYPIIGRFRYIFEHLGEFFRQYFFAMDREELPFNRSQRSWVYRAAKNIDTTIAFGSTRPLSQSNEVLFMNCFFPTLSQDAVPTHAVTIGENFAKHPYTSSAIFHISGMSFGAISKPAIRALSAGAKEAGIWLNTGEGGLSPYHLEAGCDIVFQIGTAKYGVRDKDGHLSDEKLRNIASHPQVRMIEIKLSQGAKPGKGGILPGGKVTEEVANIRGIEIGKDSISPNGHTDIHSIDDLLDMIVRIREITGKPVGFKAVVGFAEWLDEMCEAIHIRGQKYAPDFITIDSADGGTGAAPQSLMDYVGLPIRRSLPLVVDKLCEYNLRKRIKVIASGKMINPAEAAWALCVGADFIVSARGFMFALGCIQALQCNKNTCPTGITTHDPELQRGLDPTNKATRVKNYALNLMHEVGVIAHSCGVKEARALQRKHVYLIDNSGSPEPLTNRYPEQTPKPEYLIASTAEPARSAASNSVKDTARIPANDKDIRQA</sequence>
<feature type="compositionally biased region" description="Basic and acidic residues" evidence="3">
    <location>
        <begin position="526"/>
        <end position="540"/>
    </location>
</feature>
<evidence type="ECO:0000256" key="4">
    <source>
        <dbReference type="SAM" id="Phobius"/>
    </source>
</evidence>
<dbReference type="PIRSF" id="PIRSF006429">
    <property type="entry name" value="GOGAT_lg_2"/>
    <property type="match status" value="1"/>
</dbReference>
<dbReference type="InterPro" id="IPR013785">
    <property type="entry name" value="Aldolase_TIM"/>
</dbReference>
<evidence type="ECO:0000256" key="3">
    <source>
        <dbReference type="SAM" id="MobiDB-lite"/>
    </source>
</evidence>
<keyword evidence="7" id="KW-1185">Reference proteome</keyword>
<evidence type="ECO:0000256" key="1">
    <source>
        <dbReference type="ARBA" id="ARBA00009716"/>
    </source>
</evidence>
<comment type="caution">
    <text evidence="6">The sequence shown here is derived from an EMBL/GenBank/DDBJ whole genome shotgun (WGS) entry which is preliminary data.</text>
</comment>
<dbReference type="InterPro" id="IPR002932">
    <property type="entry name" value="Glu_synthdom"/>
</dbReference>